<proteinExistence type="predicted"/>
<name>A0A0L0D1Z5_THETB</name>
<feature type="region of interest" description="Disordered" evidence="1">
    <location>
        <begin position="33"/>
        <end position="91"/>
    </location>
</feature>
<evidence type="ECO:0000313" key="3">
    <source>
        <dbReference type="Proteomes" id="UP000054408"/>
    </source>
</evidence>
<feature type="compositionally biased region" description="Basic and acidic residues" evidence="1">
    <location>
        <begin position="33"/>
        <end position="62"/>
    </location>
</feature>
<dbReference type="AlphaFoldDB" id="A0A0L0D1Z5"/>
<accession>A0A0L0D1Z5</accession>
<protein>
    <submittedName>
        <fullName evidence="2">Uncharacterized protein</fullName>
    </submittedName>
</protein>
<gene>
    <name evidence="2" type="ORF">AMSG_11732</name>
</gene>
<evidence type="ECO:0000313" key="2">
    <source>
        <dbReference type="EMBL" id="KNC46297.1"/>
    </source>
</evidence>
<organism evidence="2 3">
    <name type="scientific">Thecamonas trahens ATCC 50062</name>
    <dbReference type="NCBI Taxonomy" id="461836"/>
    <lineage>
        <taxon>Eukaryota</taxon>
        <taxon>Apusozoa</taxon>
        <taxon>Apusomonadida</taxon>
        <taxon>Apusomonadidae</taxon>
        <taxon>Thecamonas</taxon>
    </lineage>
</organism>
<dbReference type="GeneID" id="25569647"/>
<evidence type="ECO:0000256" key="1">
    <source>
        <dbReference type="SAM" id="MobiDB-lite"/>
    </source>
</evidence>
<dbReference type="Proteomes" id="UP000054408">
    <property type="component" value="Unassembled WGS sequence"/>
</dbReference>
<dbReference type="RefSeq" id="XP_013760755.1">
    <property type="nucleotide sequence ID" value="XM_013905301.1"/>
</dbReference>
<reference evidence="2 3" key="1">
    <citation type="submission" date="2010-05" db="EMBL/GenBank/DDBJ databases">
        <title>The Genome Sequence of Thecamonas trahens ATCC 50062.</title>
        <authorList>
            <consortium name="The Broad Institute Genome Sequencing Platform"/>
            <person name="Russ C."/>
            <person name="Cuomo C."/>
            <person name="Shea T."/>
            <person name="Young S.K."/>
            <person name="Zeng Q."/>
            <person name="Koehrsen M."/>
            <person name="Haas B."/>
            <person name="Borodovsky M."/>
            <person name="Guigo R."/>
            <person name="Alvarado L."/>
            <person name="Berlin A."/>
            <person name="Bochicchio J."/>
            <person name="Borenstein D."/>
            <person name="Chapman S."/>
            <person name="Chen Z."/>
            <person name="Freedman E."/>
            <person name="Gellesch M."/>
            <person name="Goldberg J."/>
            <person name="Griggs A."/>
            <person name="Gujja S."/>
            <person name="Heilman E."/>
            <person name="Heiman D."/>
            <person name="Hepburn T."/>
            <person name="Howarth C."/>
            <person name="Jen D."/>
            <person name="Larson L."/>
            <person name="Mehta T."/>
            <person name="Park D."/>
            <person name="Pearson M."/>
            <person name="Roberts A."/>
            <person name="Saif S."/>
            <person name="Shenoy N."/>
            <person name="Sisk P."/>
            <person name="Stolte C."/>
            <person name="Sykes S."/>
            <person name="Thomson T."/>
            <person name="Walk T."/>
            <person name="White J."/>
            <person name="Yandava C."/>
            <person name="Burger G."/>
            <person name="Gray M.W."/>
            <person name="Holland P.W.H."/>
            <person name="King N."/>
            <person name="Lang F.B.F."/>
            <person name="Roger A.J."/>
            <person name="Ruiz-Trillo I."/>
            <person name="Lander E."/>
            <person name="Nusbaum C."/>
        </authorList>
    </citation>
    <scope>NUCLEOTIDE SEQUENCE [LARGE SCALE GENOMIC DNA]</scope>
    <source>
        <strain evidence="2 3">ATCC 50062</strain>
    </source>
</reference>
<dbReference type="EMBL" id="GL349442">
    <property type="protein sequence ID" value="KNC46297.1"/>
    <property type="molecule type" value="Genomic_DNA"/>
</dbReference>
<keyword evidence="3" id="KW-1185">Reference proteome</keyword>
<sequence>MVVCEGKMVCVTDKLILRVEGGKGKCNECVRGRGGEGGEGGGRDEARDHCSGGRVGHHDHIHPPTHTQTPPSGITPPARRLAVGSPGDKQGCGVDDIVHTPGDPLHEVSLDSAGVVDNVIFGVARPSASSALRAPGEG</sequence>